<dbReference type="PATRIC" id="fig|1618652.3.peg.275"/>
<evidence type="ECO:0000259" key="1">
    <source>
        <dbReference type="SMART" id="SM01321"/>
    </source>
</evidence>
<dbReference type="GO" id="GO:0004803">
    <property type="term" value="F:transposase activity"/>
    <property type="evidence" value="ECO:0007669"/>
    <property type="project" value="InterPro"/>
</dbReference>
<accession>A0A0G1IEB4</accession>
<dbReference type="Proteomes" id="UP000033977">
    <property type="component" value="Unassembled WGS sequence"/>
</dbReference>
<evidence type="ECO:0000313" key="3">
    <source>
        <dbReference type="Proteomes" id="UP000033977"/>
    </source>
</evidence>
<dbReference type="SUPFAM" id="SSF143422">
    <property type="entry name" value="Transposase IS200-like"/>
    <property type="match status" value="1"/>
</dbReference>
<dbReference type="GO" id="GO:0006313">
    <property type="term" value="P:DNA transposition"/>
    <property type="evidence" value="ECO:0007669"/>
    <property type="project" value="InterPro"/>
</dbReference>
<name>A0A0G1IEB4_9BACT</name>
<proteinExistence type="predicted"/>
<dbReference type="GO" id="GO:0003677">
    <property type="term" value="F:DNA binding"/>
    <property type="evidence" value="ECO:0007669"/>
    <property type="project" value="InterPro"/>
</dbReference>
<protein>
    <submittedName>
        <fullName evidence="2">Transpanse</fullName>
    </submittedName>
</protein>
<dbReference type="InterPro" id="IPR036515">
    <property type="entry name" value="Transposase_17_sf"/>
</dbReference>
<sequence length="230" mass="27346">MCYHPAMRKTPIAPDEYYHIYNRGNNKQPIFAEESDWIRFLFLIIYLQSPANFNKINRQILHFVKNRIFNIGQDEFIDIEKHRNVELINFALMPNHFHLTVREFKEGGIAAYMQRVLCSHTKYFNTKYNKSGHLFQGPYKAVHIEDNRQLLYLSTYIHRSPRELSEWKDKEAIYPWSSLCDYTGKGRWGALLKKDIIISQFKNISEYKKFINTSTAKTLKEKLGDDLLID</sequence>
<dbReference type="InterPro" id="IPR002686">
    <property type="entry name" value="Transposase_17"/>
</dbReference>
<dbReference type="SMART" id="SM01321">
    <property type="entry name" value="Y1_Tnp"/>
    <property type="match status" value="1"/>
</dbReference>
<gene>
    <name evidence="2" type="ORF">UW49_C0003G0044</name>
</gene>
<comment type="caution">
    <text evidence="2">The sequence shown here is derived from an EMBL/GenBank/DDBJ whole genome shotgun (WGS) entry which is preliminary data.</text>
</comment>
<dbReference type="PANTHER" id="PTHR34322:SF2">
    <property type="entry name" value="TRANSPOSASE IS200-LIKE DOMAIN-CONTAINING PROTEIN"/>
    <property type="match status" value="1"/>
</dbReference>
<dbReference type="PANTHER" id="PTHR34322">
    <property type="entry name" value="TRANSPOSASE, Y1_TNP DOMAIN-CONTAINING"/>
    <property type="match status" value="1"/>
</dbReference>
<dbReference type="EMBL" id="LCIN01000003">
    <property type="protein sequence ID" value="KKT57565.1"/>
    <property type="molecule type" value="Genomic_DNA"/>
</dbReference>
<dbReference type="Pfam" id="PF01797">
    <property type="entry name" value="Y1_Tnp"/>
    <property type="match status" value="1"/>
</dbReference>
<dbReference type="Gene3D" id="3.30.70.1290">
    <property type="entry name" value="Transposase IS200-like"/>
    <property type="match status" value="1"/>
</dbReference>
<feature type="domain" description="Transposase IS200-like" evidence="1">
    <location>
        <begin position="13"/>
        <end position="160"/>
    </location>
</feature>
<reference evidence="2 3" key="1">
    <citation type="journal article" date="2015" name="Nature">
        <title>rRNA introns, odd ribosomes, and small enigmatic genomes across a large radiation of phyla.</title>
        <authorList>
            <person name="Brown C.T."/>
            <person name="Hug L.A."/>
            <person name="Thomas B.C."/>
            <person name="Sharon I."/>
            <person name="Castelle C.J."/>
            <person name="Singh A."/>
            <person name="Wilkins M.J."/>
            <person name="Williams K.H."/>
            <person name="Banfield J.F."/>
        </authorList>
    </citation>
    <scope>NUCLEOTIDE SEQUENCE [LARGE SCALE GENOMIC DNA]</scope>
</reference>
<organism evidence="2 3">
    <name type="scientific">Candidatus Giovannonibacteria bacterium GW2011_GWB1_44_23</name>
    <dbReference type="NCBI Taxonomy" id="1618652"/>
    <lineage>
        <taxon>Bacteria</taxon>
        <taxon>Candidatus Giovannoniibacteriota</taxon>
    </lineage>
</organism>
<dbReference type="AlphaFoldDB" id="A0A0G1IEB4"/>
<evidence type="ECO:0000313" key="2">
    <source>
        <dbReference type="EMBL" id="KKT57565.1"/>
    </source>
</evidence>